<protein>
    <submittedName>
        <fullName evidence="3">ATPase</fullName>
    </submittedName>
</protein>
<dbReference type="EMBL" id="CP010777">
    <property type="protein sequence ID" value="AKQ47483.1"/>
    <property type="molecule type" value="Genomic_DNA"/>
</dbReference>
<keyword evidence="4" id="KW-1185">Reference proteome</keyword>
<dbReference type="InterPro" id="IPR013538">
    <property type="entry name" value="ASHA1/2-like_C"/>
</dbReference>
<comment type="similarity">
    <text evidence="1">Belongs to the AHA1 family.</text>
</comment>
<evidence type="ECO:0000313" key="3">
    <source>
        <dbReference type="EMBL" id="AKQ47483.1"/>
    </source>
</evidence>
<dbReference type="CDD" id="cd07814">
    <property type="entry name" value="SRPBCC_CalC_Aha1-like"/>
    <property type="match status" value="1"/>
</dbReference>
<gene>
    <name evidence="3" type="ORF">TH63_04280</name>
</gene>
<dbReference type="InterPro" id="IPR023393">
    <property type="entry name" value="START-like_dom_sf"/>
</dbReference>
<evidence type="ECO:0000313" key="4">
    <source>
        <dbReference type="Proteomes" id="UP000036458"/>
    </source>
</evidence>
<reference evidence="3 4" key="1">
    <citation type="submission" date="2015-01" db="EMBL/GenBank/DDBJ databases">
        <title>Rufibacter sp./DG31D/ whole genome sequencing.</title>
        <authorList>
            <person name="Kim M.K."/>
            <person name="Srinivasan S."/>
            <person name="Lee J.-J."/>
        </authorList>
    </citation>
    <scope>NUCLEOTIDE SEQUENCE [LARGE SCALE GENOMIC DNA]</scope>
    <source>
        <strain evidence="3 4">DG31D</strain>
    </source>
</reference>
<dbReference type="SUPFAM" id="SSF55961">
    <property type="entry name" value="Bet v1-like"/>
    <property type="match status" value="1"/>
</dbReference>
<proteinExistence type="inferred from homology"/>
<dbReference type="Pfam" id="PF08327">
    <property type="entry name" value="AHSA1"/>
    <property type="match status" value="1"/>
</dbReference>
<dbReference type="KEGG" id="ruf:TH63_04280"/>
<dbReference type="RefSeq" id="WP_048922577.1">
    <property type="nucleotide sequence ID" value="NZ_CP010777.1"/>
</dbReference>
<dbReference type="PATRIC" id="fig|1379910.4.peg.932"/>
<dbReference type="Gene3D" id="3.30.530.20">
    <property type="match status" value="1"/>
</dbReference>
<dbReference type="STRING" id="1379910.TH63_04280"/>
<accession>A0A0H4VQ79</accession>
<sequence length="149" mass="16966">MPQDPIKVEQTVNAPAAKVWQAITDKDQMKQWFFDLAVFRPEVGFKFQFVGGTEENSYLHLCEITAVEPGRKLTHTWRYDGYEGNTLVTFELIPLEENETKVLLTHTGLETFPASNPDFARKNFEAGWQHIIGVSLPAFVEKDGTAFPF</sequence>
<dbReference type="OrthoDB" id="2355173at2"/>
<organism evidence="3 4">
    <name type="scientific">Rufibacter radiotolerans</name>
    <dbReference type="NCBI Taxonomy" id="1379910"/>
    <lineage>
        <taxon>Bacteria</taxon>
        <taxon>Pseudomonadati</taxon>
        <taxon>Bacteroidota</taxon>
        <taxon>Cytophagia</taxon>
        <taxon>Cytophagales</taxon>
        <taxon>Hymenobacteraceae</taxon>
        <taxon>Rufibacter</taxon>
    </lineage>
</organism>
<evidence type="ECO:0000259" key="2">
    <source>
        <dbReference type="Pfam" id="PF08327"/>
    </source>
</evidence>
<name>A0A0H4VQ79_9BACT</name>
<dbReference type="Proteomes" id="UP000036458">
    <property type="component" value="Chromosome"/>
</dbReference>
<dbReference type="AlphaFoldDB" id="A0A0H4VQ79"/>
<evidence type="ECO:0000256" key="1">
    <source>
        <dbReference type="ARBA" id="ARBA00006817"/>
    </source>
</evidence>
<feature type="domain" description="Activator of Hsp90 ATPase homologue 1/2-like C-terminal" evidence="2">
    <location>
        <begin position="13"/>
        <end position="136"/>
    </location>
</feature>